<dbReference type="Gene3D" id="4.10.220.110">
    <property type="match status" value="1"/>
</dbReference>
<feature type="domain" description="Gp5/Type VI secretion system Vgr protein OB-fold" evidence="2">
    <location>
        <begin position="380"/>
        <end position="458"/>
    </location>
</feature>
<dbReference type="Pfam" id="PF05954">
    <property type="entry name" value="Phage_GPD"/>
    <property type="match status" value="1"/>
</dbReference>
<dbReference type="Proteomes" id="UP001250656">
    <property type="component" value="Unassembled WGS sequence"/>
</dbReference>
<proteinExistence type="predicted"/>
<gene>
    <name evidence="3" type="primary">vgrG</name>
    <name evidence="3" type="ORF">RQM65_06180</name>
</gene>
<dbReference type="NCBIfam" id="TIGR01646">
    <property type="entry name" value="vgr_GE"/>
    <property type="match status" value="1"/>
</dbReference>
<sequence>MKDRIIPVEASHNVSTFDILIDGQLVDPGYQVISISIIREINGIPSAKVVLKDGDAAEESFQISEQEEFLPGKPISLKIGRDGNNAQLFKGIIVKHGIRVRESGETQLILDCRDEAVKMTLGRHNRYYENLRDSEIMEEVIDRYGMLDHEVEATGISHKEMVQHHSTDWDFLMLRAEANGKLVLCDDGKINVKMPNTDTDAALSVLFGATLIDFEAEMDGRTQWNAVEARSWDYGAQGLFEHETDSVEINEPGNVDGAVMAADLSPEKYELRHSGQAIAEELQEWTRSMMQISRLAKIRGRAKFTGFGELKPGQLIDLQGVGSRFTGKAYVSAVRHDVYKGSWYTQAQFGLPPDCYSRQYDDIADAPAAGLVPAISGLQIGKVVQLQDDPDGENRILVRLPIIDNAARGVWARVATLDAGQGSTNGGRGSFFLPEIEDEVIVGFVNDDPRDAVVLGMLNSSPQPAPINAQDANHEKGFVTRSKMRVHFNDETKTITIDTPAGNSITLDEDSSSISIDDQNGNTVTMDPSGIAIESASDIKMEATGKIDIKAGAALTLAAAQMAISAQSSMEVKGATAKLSSDGITEIKGSLVNIN</sequence>
<dbReference type="RefSeq" id="WP_314013459.1">
    <property type="nucleotide sequence ID" value="NZ_JAVTTP010000001.1"/>
</dbReference>
<feature type="region of interest" description="Disordered" evidence="1">
    <location>
        <begin position="500"/>
        <end position="521"/>
    </location>
</feature>
<dbReference type="Gene3D" id="2.30.110.50">
    <property type="match status" value="1"/>
</dbReference>
<dbReference type="Pfam" id="PF04717">
    <property type="entry name" value="Phage_base_V"/>
    <property type="match status" value="1"/>
</dbReference>
<dbReference type="SUPFAM" id="SSF69279">
    <property type="entry name" value="Phage tail proteins"/>
    <property type="match status" value="1"/>
</dbReference>
<dbReference type="Gene3D" id="3.55.50.10">
    <property type="entry name" value="Baseplate protein-like domains"/>
    <property type="match status" value="1"/>
</dbReference>
<evidence type="ECO:0000259" key="2">
    <source>
        <dbReference type="Pfam" id="PF04717"/>
    </source>
</evidence>
<evidence type="ECO:0000313" key="4">
    <source>
        <dbReference type="Proteomes" id="UP001250656"/>
    </source>
</evidence>
<comment type="caution">
    <text evidence="3">The sequence shown here is derived from an EMBL/GenBank/DDBJ whole genome shotgun (WGS) entry which is preliminary data.</text>
</comment>
<evidence type="ECO:0000313" key="3">
    <source>
        <dbReference type="EMBL" id="MDT7828245.1"/>
    </source>
</evidence>
<dbReference type="Gene3D" id="2.40.50.230">
    <property type="entry name" value="Gp5 N-terminal domain"/>
    <property type="match status" value="1"/>
</dbReference>
<protein>
    <submittedName>
        <fullName evidence="3">Type VI secretion system tip protein VgrG</fullName>
    </submittedName>
</protein>
<dbReference type="EMBL" id="JAVTTP010000001">
    <property type="protein sequence ID" value="MDT7828245.1"/>
    <property type="molecule type" value="Genomic_DNA"/>
</dbReference>
<reference evidence="3 4" key="1">
    <citation type="submission" date="2023-09" db="EMBL/GenBank/DDBJ databases">
        <title>Novel taxa isolated from Blanes Bay.</title>
        <authorList>
            <person name="Rey-Velasco X."/>
            <person name="Lucena T."/>
        </authorList>
    </citation>
    <scope>NUCLEOTIDE SEQUENCE [LARGE SCALE GENOMIC DNA]</scope>
    <source>
        <strain evidence="3 4">S334</strain>
    </source>
</reference>
<organism evidence="3 4">
    <name type="scientific">Pricia mediterranea</name>
    <dbReference type="NCBI Taxonomy" id="3076079"/>
    <lineage>
        <taxon>Bacteria</taxon>
        <taxon>Pseudomonadati</taxon>
        <taxon>Bacteroidota</taxon>
        <taxon>Flavobacteriia</taxon>
        <taxon>Flavobacteriales</taxon>
        <taxon>Flavobacteriaceae</taxon>
        <taxon>Pricia</taxon>
    </lineage>
</organism>
<dbReference type="SUPFAM" id="SSF69255">
    <property type="entry name" value="gp5 N-terminal domain-like"/>
    <property type="match status" value="1"/>
</dbReference>
<evidence type="ECO:0000256" key="1">
    <source>
        <dbReference type="SAM" id="MobiDB-lite"/>
    </source>
</evidence>
<keyword evidence="4" id="KW-1185">Reference proteome</keyword>
<dbReference type="InterPro" id="IPR037026">
    <property type="entry name" value="Vgr_OB-fold_dom_sf"/>
</dbReference>
<name>A0ABU3L3B6_9FLAO</name>
<dbReference type="InterPro" id="IPR006531">
    <property type="entry name" value="Gp5/Vgr_OB"/>
</dbReference>
<dbReference type="InterPro" id="IPR006533">
    <property type="entry name" value="T6SS_Vgr_RhsGE"/>
</dbReference>
<accession>A0ABU3L3B6</accession>